<dbReference type="SMART" id="SM00579">
    <property type="entry name" value="FBD"/>
    <property type="match status" value="1"/>
</dbReference>
<evidence type="ECO:0000259" key="1">
    <source>
        <dbReference type="PROSITE" id="PS50181"/>
    </source>
</evidence>
<dbReference type="SUPFAM" id="SSF52047">
    <property type="entry name" value="RNI-like"/>
    <property type="match status" value="1"/>
</dbReference>
<dbReference type="InterPro" id="IPR006566">
    <property type="entry name" value="FBD"/>
</dbReference>
<dbReference type="Pfam" id="PF00646">
    <property type="entry name" value="F-box"/>
    <property type="match status" value="1"/>
</dbReference>
<name>A0A2N9F798_FAGSY</name>
<dbReference type="SUPFAM" id="SSF81383">
    <property type="entry name" value="F-box domain"/>
    <property type="match status" value="1"/>
</dbReference>
<organism evidence="2">
    <name type="scientific">Fagus sylvatica</name>
    <name type="common">Beechnut</name>
    <dbReference type="NCBI Taxonomy" id="28930"/>
    <lineage>
        <taxon>Eukaryota</taxon>
        <taxon>Viridiplantae</taxon>
        <taxon>Streptophyta</taxon>
        <taxon>Embryophyta</taxon>
        <taxon>Tracheophyta</taxon>
        <taxon>Spermatophyta</taxon>
        <taxon>Magnoliopsida</taxon>
        <taxon>eudicotyledons</taxon>
        <taxon>Gunneridae</taxon>
        <taxon>Pentapetalae</taxon>
        <taxon>rosids</taxon>
        <taxon>fabids</taxon>
        <taxon>Fagales</taxon>
        <taxon>Fagaceae</taxon>
        <taxon>Fagus</taxon>
    </lineage>
</organism>
<dbReference type="PROSITE" id="PS50181">
    <property type="entry name" value="FBOX"/>
    <property type="match status" value="1"/>
</dbReference>
<dbReference type="EMBL" id="OIVN01000612">
    <property type="protein sequence ID" value="SPC82965.1"/>
    <property type="molecule type" value="Genomic_DNA"/>
</dbReference>
<gene>
    <name evidence="2" type="ORF">FSB_LOCUS10847</name>
</gene>
<dbReference type="Pfam" id="PF23622">
    <property type="entry name" value="LRR_At1g61320_AtMIF1"/>
    <property type="match status" value="1"/>
</dbReference>
<protein>
    <recommendedName>
        <fullName evidence="1">F-box domain-containing protein</fullName>
    </recommendedName>
</protein>
<dbReference type="PANTHER" id="PTHR31900:SF30">
    <property type="entry name" value="SUPERFAMILY PROTEIN, PUTATIVE-RELATED"/>
    <property type="match status" value="1"/>
</dbReference>
<dbReference type="InterPro" id="IPR032675">
    <property type="entry name" value="LRR_dom_sf"/>
</dbReference>
<feature type="domain" description="F-box" evidence="1">
    <location>
        <begin position="25"/>
        <end position="61"/>
    </location>
</feature>
<sequence>MDSALPSPSSKIQKLVKGQDDGEDKDIISKLPDCILHYILSFLPTKDAIRTSVLSTKWEYLWTGMSNFDFDADLCCQKMNNLNLELGTWYFKLVDRVLFRDSAHIQKLRLAFSMPVNVLRPFFWVYHAVKHNVQELDLSLPFRKAILLPRSLFTSKSLSTLKLTMECVLKVPSSICFSGLAILHLSHVTFLDDQSCQQLFSGCPVLQELVLYSCGWKNIKSITISIPTLRKLTIQDCPLGPDDLLDSEIKIYAIDLISLRCQTYLTVDFSFCNLSSLVYAFVDVTNWGSSLSRAASRAVKLLAGVQGVKSLRISNETLRCVSHAENFLAHLPTFHNLTHLEVYEYNPDEYTHETLMDILQKSPSLKSLDIPEGLDPDTCLIGEDWILNSVPHCLRSCLQEFSISTFNGKVAEIELLKYLLKNATILERMMIFCSETLAADLKKQEEISNQLQMLHEGLVKLHNRVLVKL</sequence>
<dbReference type="PANTHER" id="PTHR31900">
    <property type="entry name" value="F-BOX/RNI SUPERFAMILY PROTEIN-RELATED"/>
    <property type="match status" value="1"/>
</dbReference>
<proteinExistence type="predicted"/>
<dbReference type="InterPro" id="IPR050232">
    <property type="entry name" value="FBL13/AtMIF1-like"/>
</dbReference>
<dbReference type="CDD" id="cd22160">
    <property type="entry name" value="F-box_AtFBL13-like"/>
    <property type="match status" value="1"/>
</dbReference>
<dbReference type="SMART" id="SM00256">
    <property type="entry name" value="FBOX"/>
    <property type="match status" value="1"/>
</dbReference>
<dbReference type="Gene3D" id="3.80.10.10">
    <property type="entry name" value="Ribonuclease Inhibitor"/>
    <property type="match status" value="2"/>
</dbReference>
<evidence type="ECO:0000313" key="2">
    <source>
        <dbReference type="EMBL" id="SPC82965.1"/>
    </source>
</evidence>
<dbReference type="InterPro" id="IPR055357">
    <property type="entry name" value="LRR_At1g61320_AtMIF1"/>
</dbReference>
<dbReference type="Gene3D" id="1.20.1280.50">
    <property type="match status" value="1"/>
</dbReference>
<dbReference type="InterPro" id="IPR053781">
    <property type="entry name" value="F-box_AtFBL13-like"/>
</dbReference>
<dbReference type="InterPro" id="IPR001810">
    <property type="entry name" value="F-box_dom"/>
</dbReference>
<dbReference type="InterPro" id="IPR036047">
    <property type="entry name" value="F-box-like_dom_sf"/>
</dbReference>
<accession>A0A2N9F798</accession>
<reference evidence="2" key="1">
    <citation type="submission" date="2018-02" db="EMBL/GenBank/DDBJ databases">
        <authorList>
            <person name="Cohen D.B."/>
            <person name="Kent A.D."/>
        </authorList>
    </citation>
    <scope>NUCLEOTIDE SEQUENCE</scope>
</reference>
<dbReference type="AlphaFoldDB" id="A0A2N9F798"/>